<sequence length="662" mass="69179">MFWTYAGTIGTYLIVLVVPGILIGAAAGLRGWALAGLAPSLTYMAIGVTGPWLATAGLPFTVATAASSVLLLTGLAAGARLLTLRRRRRREPVAAGTDPAAPGDPAEPPTYWSGRAHTAVAACVLAATAVSIVAVLSAAGGTTAVFQRWDTVFHANGVRYIAETGDGGLYGMATVNFYPDGAFYPNAYHLVGSLVYTLTGASIPTVLNSITVPIAGIFALSLVAVVRQFGGRAVFAGSAAIVAGSATTGAYESVSSGLLPFALGLVLTPVGVVAAQRFLKRPDLDTGMVLGLTAAGLLAAHSSALFGAILFTAPMLVQRWLRREGKVGRDLLYLAAAGVVGFIVSAPHVIGAMAFKSSGGSSVQPWVTVIPVGEALKQVATFQQILDEPQMWLTVLLVTGILGIRTLGSMRWIAAAGVGFSALFVLVASYSSLPWVITISQPWWSDRYRLMALAAIPLCLLAGHGLAELQRWLAKAFSGLAWVQVRPRVPGRIGLASAVVIVCSLATVTGGFYTNANATAVAYAYHNGPETEETEPPVSAFEVAAMLEMGRLADPGERVLNDRKDGTVWLYAISGVQAVAGHYNPGSAPPDARLLANHFREYASNPEVRAAVERLGVRHVLLGSGSITPDIPRAPGLRDLDGLPFLERVFSNPDAVIYALTK</sequence>
<dbReference type="InterPro" id="IPR046671">
    <property type="entry name" value="DUF6541"/>
</dbReference>
<evidence type="ECO:0000313" key="2">
    <source>
        <dbReference type="EMBL" id="SFB01971.1"/>
    </source>
</evidence>
<feature type="transmembrane region" description="Helical" evidence="1">
    <location>
        <begin position="206"/>
        <end position="226"/>
    </location>
</feature>
<feature type="transmembrane region" description="Helical" evidence="1">
    <location>
        <begin position="493"/>
        <end position="513"/>
    </location>
</feature>
<reference evidence="3" key="1">
    <citation type="submission" date="2016-10" db="EMBL/GenBank/DDBJ databases">
        <authorList>
            <person name="Varghese N."/>
            <person name="Submissions S."/>
        </authorList>
    </citation>
    <scope>NUCLEOTIDE SEQUENCE [LARGE SCALE GENOMIC DNA]</scope>
    <source>
        <strain evidence="3">CGMCC 4.3568</strain>
    </source>
</reference>
<gene>
    <name evidence="2" type="ORF">SAMN05216266_103320</name>
</gene>
<keyword evidence="1" id="KW-0812">Transmembrane</keyword>
<protein>
    <recommendedName>
        <fullName evidence="4">Copper-transporting ATPase</fullName>
    </recommendedName>
</protein>
<dbReference type="STRING" id="490629.SAMN05216266_103320"/>
<evidence type="ECO:0008006" key="4">
    <source>
        <dbReference type="Google" id="ProtNLM"/>
    </source>
</evidence>
<dbReference type="Proteomes" id="UP000243799">
    <property type="component" value="Unassembled WGS sequence"/>
</dbReference>
<feature type="transmembrane region" description="Helical" evidence="1">
    <location>
        <begin position="287"/>
        <end position="311"/>
    </location>
</feature>
<keyword evidence="1" id="KW-0472">Membrane</keyword>
<proteinExistence type="predicted"/>
<dbReference type="EMBL" id="FOKG01000003">
    <property type="protein sequence ID" value="SFB01971.1"/>
    <property type="molecule type" value="Genomic_DNA"/>
</dbReference>
<feature type="transmembrane region" description="Helical" evidence="1">
    <location>
        <begin position="32"/>
        <end position="54"/>
    </location>
</feature>
<dbReference type="AlphaFoldDB" id="A0A1I0XLV0"/>
<evidence type="ECO:0000313" key="3">
    <source>
        <dbReference type="Proteomes" id="UP000243799"/>
    </source>
</evidence>
<feature type="transmembrane region" description="Helical" evidence="1">
    <location>
        <begin position="60"/>
        <end position="82"/>
    </location>
</feature>
<dbReference type="Pfam" id="PF20176">
    <property type="entry name" value="DUF6541"/>
    <property type="match status" value="1"/>
</dbReference>
<feature type="transmembrane region" description="Helical" evidence="1">
    <location>
        <begin position="331"/>
        <end position="355"/>
    </location>
</feature>
<feature type="transmembrane region" description="Helical" evidence="1">
    <location>
        <begin position="6"/>
        <end position="25"/>
    </location>
</feature>
<evidence type="ECO:0000256" key="1">
    <source>
        <dbReference type="SAM" id="Phobius"/>
    </source>
</evidence>
<feature type="transmembrane region" description="Helical" evidence="1">
    <location>
        <begin position="450"/>
        <end position="467"/>
    </location>
</feature>
<organism evidence="2 3">
    <name type="scientific">Amycolatopsis marina</name>
    <dbReference type="NCBI Taxonomy" id="490629"/>
    <lineage>
        <taxon>Bacteria</taxon>
        <taxon>Bacillati</taxon>
        <taxon>Actinomycetota</taxon>
        <taxon>Actinomycetes</taxon>
        <taxon>Pseudonocardiales</taxon>
        <taxon>Pseudonocardiaceae</taxon>
        <taxon>Amycolatopsis</taxon>
    </lineage>
</organism>
<keyword evidence="1" id="KW-1133">Transmembrane helix</keyword>
<keyword evidence="3" id="KW-1185">Reference proteome</keyword>
<feature type="transmembrane region" description="Helical" evidence="1">
    <location>
        <begin position="412"/>
        <end position="430"/>
    </location>
</feature>
<accession>A0A1I0XLV0</accession>
<name>A0A1I0XLV0_9PSEU</name>
<feature type="transmembrane region" description="Helical" evidence="1">
    <location>
        <begin position="257"/>
        <end position="275"/>
    </location>
</feature>
<feature type="transmembrane region" description="Helical" evidence="1">
    <location>
        <begin position="119"/>
        <end position="139"/>
    </location>
</feature>